<dbReference type="GeneID" id="54462571"/>
<evidence type="ECO:0000256" key="1">
    <source>
        <dbReference type="SAM" id="MobiDB-lite"/>
    </source>
</evidence>
<protein>
    <submittedName>
        <fullName evidence="2 4">Uncharacterized protein</fullName>
    </submittedName>
</protein>
<dbReference type="RefSeq" id="XP_033584900.1">
    <property type="nucleotide sequence ID" value="XM_033721678.1"/>
</dbReference>
<organism evidence="2">
    <name type="scientific">Mytilinidion resinicola</name>
    <dbReference type="NCBI Taxonomy" id="574789"/>
    <lineage>
        <taxon>Eukaryota</taxon>
        <taxon>Fungi</taxon>
        <taxon>Dikarya</taxon>
        <taxon>Ascomycota</taxon>
        <taxon>Pezizomycotina</taxon>
        <taxon>Dothideomycetes</taxon>
        <taxon>Pleosporomycetidae</taxon>
        <taxon>Mytilinidiales</taxon>
        <taxon>Mytilinidiaceae</taxon>
        <taxon>Mytilinidion</taxon>
    </lineage>
</organism>
<proteinExistence type="predicted"/>
<reference evidence="4" key="2">
    <citation type="submission" date="2020-04" db="EMBL/GenBank/DDBJ databases">
        <authorList>
            <consortium name="NCBI Genome Project"/>
        </authorList>
    </citation>
    <scope>NUCLEOTIDE SEQUENCE</scope>
    <source>
        <strain evidence="4">CBS 304.34</strain>
    </source>
</reference>
<accession>A0A6A6ZA92</accession>
<name>A0A6A6ZA92_9PEZI</name>
<gene>
    <name evidence="2 4" type="ORF">BDZ99DRAFT_470873</name>
</gene>
<evidence type="ECO:0000313" key="2">
    <source>
        <dbReference type="EMBL" id="KAF2817936.1"/>
    </source>
</evidence>
<reference evidence="4" key="3">
    <citation type="submission" date="2025-04" db="UniProtKB">
        <authorList>
            <consortium name="RefSeq"/>
        </authorList>
    </citation>
    <scope>IDENTIFICATION</scope>
    <source>
        <strain evidence="4">CBS 304.34</strain>
    </source>
</reference>
<dbReference type="EMBL" id="MU003692">
    <property type="protein sequence ID" value="KAF2817936.1"/>
    <property type="molecule type" value="Genomic_DNA"/>
</dbReference>
<dbReference type="AlphaFoldDB" id="A0A6A6ZA92"/>
<evidence type="ECO:0000313" key="3">
    <source>
        <dbReference type="Proteomes" id="UP000504636"/>
    </source>
</evidence>
<dbReference type="Proteomes" id="UP000504636">
    <property type="component" value="Unplaced"/>
</dbReference>
<evidence type="ECO:0000313" key="4">
    <source>
        <dbReference type="RefSeq" id="XP_033584900.1"/>
    </source>
</evidence>
<feature type="region of interest" description="Disordered" evidence="1">
    <location>
        <begin position="123"/>
        <end position="157"/>
    </location>
</feature>
<keyword evidence="3" id="KW-1185">Reference proteome</keyword>
<feature type="compositionally biased region" description="Basic and acidic residues" evidence="1">
    <location>
        <begin position="129"/>
        <end position="147"/>
    </location>
</feature>
<reference evidence="2 4" key="1">
    <citation type="journal article" date="2020" name="Stud. Mycol.">
        <title>101 Dothideomycetes genomes: a test case for predicting lifestyles and emergence of pathogens.</title>
        <authorList>
            <person name="Haridas S."/>
            <person name="Albert R."/>
            <person name="Binder M."/>
            <person name="Bloem J."/>
            <person name="Labutti K."/>
            <person name="Salamov A."/>
            <person name="Andreopoulos B."/>
            <person name="Baker S."/>
            <person name="Barry K."/>
            <person name="Bills G."/>
            <person name="Bluhm B."/>
            <person name="Cannon C."/>
            <person name="Castanera R."/>
            <person name="Culley D."/>
            <person name="Daum C."/>
            <person name="Ezra D."/>
            <person name="Gonzalez J."/>
            <person name="Henrissat B."/>
            <person name="Kuo A."/>
            <person name="Liang C."/>
            <person name="Lipzen A."/>
            <person name="Lutzoni F."/>
            <person name="Magnuson J."/>
            <person name="Mondo S."/>
            <person name="Nolan M."/>
            <person name="Ohm R."/>
            <person name="Pangilinan J."/>
            <person name="Park H.-J."/>
            <person name="Ramirez L."/>
            <person name="Alfaro M."/>
            <person name="Sun H."/>
            <person name="Tritt A."/>
            <person name="Yoshinaga Y."/>
            <person name="Zwiers L.-H."/>
            <person name="Turgeon B."/>
            <person name="Goodwin S."/>
            <person name="Spatafora J."/>
            <person name="Crous P."/>
            <person name="Grigoriev I."/>
        </authorList>
    </citation>
    <scope>NUCLEOTIDE SEQUENCE</scope>
    <source>
        <strain evidence="2 4">CBS 304.34</strain>
    </source>
</reference>
<sequence length="222" mass="24782">MAARRERASPLLLVHHRATGWRNEDTGAGMAGWRRRLTMAAFFAVQLHRKRGKRVRDGRLDEKAAHSSRVYFIATGQKAKEAEAAMASQTRKRLTSTEIAYGCNDTKISRAAVNGVLDSRNWSSRTLRRTRDPTSKPPEKRHQDSGGHRGGRLPPWSVSDCLVHQRGSPVCTRDGFVPDGSKLYATGYRRHREECPLCGSFWREGGLTRGSLVASGAFRPNV</sequence>